<reference evidence="1" key="1">
    <citation type="journal article" date="2013" name="Nat. Commun.">
        <title>Whole-genome sequencing of Oryza brachyantha reveals mechanisms underlying Oryza genome evolution.</title>
        <authorList>
            <person name="Chen J."/>
            <person name="Huang Q."/>
            <person name="Gao D."/>
            <person name="Wang J."/>
            <person name="Lang Y."/>
            <person name="Liu T."/>
            <person name="Li B."/>
            <person name="Bai Z."/>
            <person name="Luis Goicoechea J."/>
            <person name="Liang C."/>
            <person name="Chen C."/>
            <person name="Zhang W."/>
            <person name="Sun S."/>
            <person name="Liao Y."/>
            <person name="Zhang X."/>
            <person name="Yang L."/>
            <person name="Song C."/>
            <person name="Wang M."/>
            <person name="Shi J."/>
            <person name="Liu G."/>
            <person name="Liu J."/>
            <person name="Zhou H."/>
            <person name="Zhou W."/>
            <person name="Yu Q."/>
            <person name="An N."/>
            <person name="Chen Y."/>
            <person name="Cai Q."/>
            <person name="Wang B."/>
            <person name="Liu B."/>
            <person name="Min J."/>
            <person name="Huang Y."/>
            <person name="Wu H."/>
            <person name="Li Z."/>
            <person name="Zhang Y."/>
            <person name="Yin Y."/>
            <person name="Song W."/>
            <person name="Jiang J."/>
            <person name="Jackson S.A."/>
            <person name="Wing R.A."/>
            <person name="Wang J."/>
            <person name="Chen M."/>
        </authorList>
    </citation>
    <scope>NUCLEOTIDE SEQUENCE [LARGE SCALE GENOMIC DNA]</scope>
    <source>
        <strain evidence="1">cv. IRGC 101232</strain>
    </source>
</reference>
<proteinExistence type="predicted"/>
<dbReference type="AlphaFoldDB" id="J3L0S3"/>
<organism evidence="1">
    <name type="scientific">Oryza brachyantha</name>
    <name type="common">malo sina</name>
    <dbReference type="NCBI Taxonomy" id="4533"/>
    <lineage>
        <taxon>Eukaryota</taxon>
        <taxon>Viridiplantae</taxon>
        <taxon>Streptophyta</taxon>
        <taxon>Embryophyta</taxon>
        <taxon>Tracheophyta</taxon>
        <taxon>Spermatophyta</taxon>
        <taxon>Magnoliopsida</taxon>
        <taxon>Liliopsida</taxon>
        <taxon>Poales</taxon>
        <taxon>Poaceae</taxon>
        <taxon>BOP clade</taxon>
        <taxon>Oryzoideae</taxon>
        <taxon>Oryzeae</taxon>
        <taxon>Oryzinae</taxon>
        <taxon>Oryza</taxon>
    </lineage>
</organism>
<dbReference type="Proteomes" id="UP000006038">
    <property type="component" value="Chromosome 1"/>
</dbReference>
<dbReference type="Gramene" id="OB01G28290.1">
    <property type="protein sequence ID" value="OB01G28290.1"/>
    <property type="gene ID" value="OB01G28290"/>
</dbReference>
<accession>J3L0S3</accession>
<name>J3L0S3_ORYBR</name>
<dbReference type="EnsemblPlants" id="OB01G28290.1">
    <property type="protein sequence ID" value="OB01G28290.1"/>
    <property type="gene ID" value="OB01G28290"/>
</dbReference>
<keyword evidence="2" id="KW-1185">Reference proteome</keyword>
<dbReference type="HOGENOM" id="CLU_2531069_0_0_1"/>
<sequence length="84" mass="9334">MSLCGLDGIKLDLTGLLVRMNCSVPAPTVQLVAPLSPSWRIKFVLLIYRTQLEAASCPMSPVYQQQELRICRYSLVINAAINLK</sequence>
<evidence type="ECO:0000313" key="2">
    <source>
        <dbReference type="Proteomes" id="UP000006038"/>
    </source>
</evidence>
<reference evidence="1" key="2">
    <citation type="submission" date="2013-04" db="UniProtKB">
        <authorList>
            <consortium name="EnsemblPlants"/>
        </authorList>
    </citation>
    <scope>IDENTIFICATION</scope>
</reference>
<evidence type="ECO:0000313" key="1">
    <source>
        <dbReference type="EnsemblPlants" id="OB01G28290.1"/>
    </source>
</evidence>
<protein>
    <submittedName>
        <fullName evidence="1">Uncharacterized protein</fullName>
    </submittedName>
</protein>